<dbReference type="EC" id="2.3.1.-" evidence="4"/>
<comment type="caution">
    <text evidence="4">The sequence shown here is derived from an EMBL/GenBank/DDBJ whole genome shotgun (WGS) entry which is preliminary data.</text>
</comment>
<evidence type="ECO:0000256" key="1">
    <source>
        <dbReference type="ARBA" id="ARBA00022679"/>
    </source>
</evidence>
<dbReference type="SUPFAM" id="SSF55729">
    <property type="entry name" value="Acyl-CoA N-acyltransferases (Nat)"/>
    <property type="match status" value="1"/>
</dbReference>
<protein>
    <submittedName>
        <fullName evidence="4">GNAT family N-acetyltransferase</fullName>
        <ecNumber evidence="4">2.3.1.-</ecNumber>
    </submittedName>
</protein>
<reference evidence="5" key="1">
    <citation type="submission" date="2023-07" db="EMBL/GenBank/DDBJ databases">
        <title>Description of three actinobacteria isolated from air of manufacturing shop in a pharmaceutical factory.</title>
        <authorList>
            <person name="Zhang D.-F."/>
        </authorList>
    </citation>
    <scope>NUCLEOTIDE SEQUENCE [LARGE SCALE GENOMIC DNA]</scope>
    <source>
        <strain evidence="5">CCTCC AB 207010</strain>
    </source>
</reference>
<keyword evidence="5" id="KW-1185">Reference proteome</keyword>
<name>A0ABU1FS63_9MICC</name>
<dbReference type="RefSeq" id="WP_310536876.1">
    <property type="nucleotide sequence ID" value="NZ_BAAAOC010000091.1"/>
</dbReference>
<keyword evidence="1 4" id="KW-0808">Transferase</keyword>
<feature type="domain" description="N-acetyltransferase" evidence="3">
    <location>
        <begin position="1"/>
        <end position="70"/>
    </location>
</feature>
<dbReference type="InterPro" id="IPR000182">
    <property type="entry name" value="GNAT_dom"/>
</dbReference>
<dbReference type="EMBL" id="JAVKGT010000009">
    <property type="protein sequence ID" value="MDR5711496.1"/>
    <property type="molecule type" value="Genomic_DNA"/>
</dbReference>
<keyword evidence="2 4" id="KW-0012">Acyltransferase</keyword>
<dbReference type="Proteomes" id="UP001260872">
    <property type="component" value="Unassembled WGS sequence"/>
</dbReference>
<dbReference type="Pfam" id="PF13673">
    <property type="entry name" value="Acetyltransf_10"/>
    <property type="match status" value="1"/>
</dbReference>
<evidence type="ECO:0000259" key="3">
    <source>
        <dbReference type="PROSITE" id="PS51186"/>
    </source>
</evidence>
<gene>
    <name evidence="4" type="ORF">RH857_05030</name>
</gene>
<evidence type="ECO:0000256" key="2">
    <source>
        <dbReference type="ARBA" id="ARBA00023315"/>
    </source>
</evidence>
<dbReference type="PROSITE" id="PS51186">
    <property type="entry name" value="GNAT"/>
    <property type="match status" value="1"/>
</dbReference>
<dbReference type="CDD" id="cd04301">
    <property type="entry name" value="NAT_SF"/>
    <property type="match status" value="1"/>
</dbReference>
<organism evidence="4 5">
    <name type="scientific">Nesterenkonia flava</name>
    <dbReference type="NCBI Taxonomy" id="469799"/>
    <lineage>
        <taxon>Bacteria</taxon>
        <taxon>Bacillati</taxon>
        <taxon>Actinomycetota</taxon>
        <taxon>Actinomycetes</taxon>
        <taxon>Micrococcales</taxon>
        <taxon>Micrococcaceae</taxon>
        <taxon>Nesterenkonia</taxon>
    </lineage>
</organism>
<proteinExistence type="predicted"/>
<evidence type="ECO:0000313" key="4">
    <source>
        <dbReference type="EMBL" id="MDR5711496.1"/>
    </source>
</evidence>
<dbReference type="PANTHER" id="PTHR43800:SF1">
    <property type="entry name" value="PEPTIDYL-LYSINE N-ACETYLTRANSFERASE YJAB"/>
    <property type="match status" value="1"/>
</dbReference>
<accession>A0ABU1FS63</accession>
<dbReference type="Gene3D" id="3.40.630.30">
    <property type="match status" value="1"/>
</dbReference>
<sequence>MLFVHEQARGQGLGTALTDYVIKHHAVSEVDVNEQNPQAVGFYLSRGFQQVGRSEMDGSDLPYPLLHLRLPEA</sequence>
<dbReference type="PANTHER" id="PTHR43800">
    <property type="entry name" value="PEPTIDYL-LYSINE N-ACETYLTRANSFERASE YJAB"/>
    <property type="match status" value="1"/>
</dbReference>
<evidence type="ECO:0000313" key="5">
    <source>
        <dbReference type="Proteomes" id="UP001260872"/>
    </source>
</evidence>
<dbReference type="InterPro" id="IPR016181">
    <property type="entry name" value="Acyl_CoA_acyltransferase"/>
</dbReference>
<dbReference type="GO" id="GO:0016746">
    <property type="term" value="F:acyltransferase activity"/>
    <property type="evidence" value="ECO:0007669"/>
    <property type="project" value="UniProtKB-KW"/>
</dbReference>